<evidence type="ECO:0000313" key="1">
    <source>
        <dbReference type="EMBL" id="GAA2000977.1"/>
    </source>
</evidence>
<evidence type="ECO:0008006" key="3">
    <source>
        <dbReference type="Google" id="ProtNLM"/>
    </source>
</evidence>
<comment type="caution">
    <text evidence="1">The sequence shown here is derived from an EMBL/GenBank/DDBJ whole genome shotgun (WGS) entry which is preliminary data.</text>
</comment>
<keyword evidence="2" id="KW-1185">Reference proteome</keyword>
<protein>
    <recommendedName>
        <fullName evidence="3">Transcriptional regulator, PaaX family</fullName>
    </recommendedName>
</protein>
<dbReference type="Proteomes" id="UP001500755">
    <property type="component" value="Unassembled WGS sequence"/>
</dbReference>
<evidence type="ECO:0000313" key="2">
    <source>
        <dbReference type="Proteomes" id="UP001500755"/>
    </source>
</evidence>
<reference evidence="2" key="1">
    <citation type="journal article" date="2019" name="Int. J. Syst. Evol. Microbiol.">
        <title>The Global Catalogue of Microorganisms (GCM) 10K type strain sequencing project: providing services to taxonomists for standard genome sequencing and annotation.</title>
        <authorList>
            <consortium name="The Broad Institute Genomics Platform"/>
            <consortium name="The Broad Institute Genome Sequencing Center for Infectious Disease"/>
            <person name="Wu L."/>
            <person name="Ma J."/>
        </authorList>
    </citation>
    <scope>NUCLEOTIDE SEQUENCE [LARGE SCALE GENOMIC DNA]</scope>
    <source>
        <strain evidence="2">JCM 14546</strain>
    </source>
</reference>
<proteinExistence type="predicted"/>
<organism evidence="1 2">
    <name type="scientific">Brevibacterium samyangense</name>
    <dbReference type="NCBI Taxonomy" id="366888"/>
    <lineage>
        <taxon>Bacteria</taxon>
        <taxon>Bacillati</taxon>
        <taxon>Actinomycetota</taxon>
        <taxon>Actinomycetes</taxon>
        <taxon>Micrococcales</taxon>
        <taxon>Brevibacteriaceae</taxon>
        <taxon>Brevibacterium</taxon>
    </lineage>
</organism>
<name>A0ABP5EMZ0_9MICO</name>
<accession>A0ABP5EMZ0</accession>
<gene>
    <name evidence="1" type="ORF">GCM10009755_06460</name>
</gene>
<sequence>MFDVLSVFGRLHARVVPAPLFPIVLARQGYTPSAVSNLLSRLAAGHVLLPGAWGRTTVYRRAPDYDTDFTRLAAAGTPPAYTGAFPAFLVPVPGADGAASPDPGDASDPTAEAHEAFRRAGYRPLRPGVLIAFADAVPQVQPALDALPPSLQSGFEPCTLTPRDLGTARDWVRVAWRLGDLGEEISRAEASVSEALDDPDLTEPRFHDLFHAVAMLLVHVPNVPSILVTGTGLRERLVDLMDRLAATWDERFAESLRSTVLAHPSAQFLEFE</sequence>
<dbReference type="EMBL" id="BAAANO010000005">
    <property type="protein sequence ID" value="GAA2000977.1"/>
    <property type="molecule type" value="Genomic_DNA"/>
</dbReference>